<feature type="transmembrane region" description="Helical" evidence="7">
    <location>
        <begin position="347"/>
        <end position="366"/>
    </location>
</feature>
<dbReference type="GO" id="GO:0005886">
    <property type="term" value="C:plasma membrane"/>
    <property type="evidence" value="ECO:0007669"/>
    <property type="project" value="UniProtKB-SubCell"/>
</dbReference>
<feature type="transmembrane region" description="Helical" evidence="7">
    <location>
        <begin position="158"/>
        <end position="179"/>
    </location>
</feature>
<reference evidence="10 11" key="1">
    <citation type="submission" date="2019-10" db="EMBL/GenBank/DDBJ databases">
        <title>Genome Sequences from Six Type Strain Members of the Archaeal Family Sulfolobaceae: Acidianus ambivalens, Acidianus infernus, Metallosphaera prunae, Stygiolobus azoricus, Sulfolobus metallicus, and Sulfurisphaera ohwakuensis.</title>
        <authorList>
            <person name="Counts J.A."/>
            <person name="Kelly R.M."/>
        </authorList>
    </citation>
    <scope>NUCLEOTIDE SEQUENCE [LARGE SCALE GENOMIC DNA]</scope>
    <source>
        <strain evidence="10 11">TA-1</strain>
    </source>
</reference>
<name>A0A650CJP6_SULOH</name>
<dbReference type="GeneID" id="42802219"/>
<evidence type="ECO:0000256" key="5">
    <source>
        <dbReference type="ARBA" id="ARBA00022989"/>
    </source>
</evidence>
<dbReference type="SUPFAM" id="SSF103473">
    <property type="entry name" value="MFS general substrate transporter"/>
    <property type="match status" value="1"/>
</dbReference>
<dbReference type="InterPro" id="IPR011701">
    <property type="entry name" value="MFS"/>
</dbReference>
<feature type="transmembrane region" description="Helical" evidence="7">
    <location>
        <begin position="74"/>
        <end position="100"/>
    </location>
</feature>
<evidence type="ECO:0000256" key="3">
    <source>
        <dbReference type="ARBA" id="ARBA00022475"/>
    </source>
</evidence>
<dbReference type="InterPro" id="IPR050171">
    <property type="entry name" value="MFS_Transporters"/>
</dbReference>
<dbReference type="PANTHER" id="PTHR23517:SF14">
    <property type="entry name" value="PUTATIVE-RELATED"/>
    <property type="match status" value="1"/>
</dbReference>
<feature type="transmembrane region" description="Helical" evidence="7">
    <location>
        <begin position="232"/>
        <end position="249"/>
    </location>
</feature>
<feature type="transmembrane region" description="Helical" evidence="7">
    <location>
        <begin position="256"/>
        <end position="273"/>
    </location>
</feature>
<evidence type="ECO:0000313" key="9">
    <source>
        <dbReference type="EMBL" id="MBB5254647.1"/>
    </source>
</evidence>
<feature type="transmembrane region" description="Helical" evidence="7">
    <location>
        <begin position="199"/>
        <end position="220"/>
    </location>
</feature>
<dbReference type="KEGG" id="soh:D1869_13200"/>
<dbReference type="RefSeq" id="WP_156015519.1">
    <property type="nucleotide sequence ID" value="NZ_CP045484.1"/>
</dbReference>
<keyword evidence="6 7" id="KW-0472">Membrane</keyword>
<dbReference type="GO" id="GO:0022857">
    <property type="term" value="F:transmembrane transporter activity"/>
    <property type="evidence" value="ECO:0007669"/>
    <property type="project" value="InterPro"/>
</dbReference>
<evidence type="ECO:0000256" key="2">
    <source>
        <dbReference type="ARBA" id="ARBA00022448"/>
    </source>
</evidence>
<dbReference type="OrthoDB" id="117970at2157"/>
<dbReference type="InterPro" id="IPR020846">
    <property type="entry name" value="MFS_dom"/>
</dbReference>
<dbReference type="EMBL" id="CP045484">
    <property type="protein sequence ID" value="QGR18036.1"/>
    <property type="molecule type" value="Genomic_DNA"/>
</dbReference>
<organism evidence="10 11">
    <name type="scientific">Sulfurisphaera ohwakuensis</name>
    <dbReference type="NCBI Taxonomy" id="69656"/>
    <lineage>
        <taxon>Archaea</taxon>
        <taxon>Thermoproteota</taxon>
        <taxon>Thermoprotei</taxon>
        <taxon>Sulfolobales</taxon>
        <taxon>Sulfolobaceae</taxon>
        <taxon>Sulfurisphaera</taxon>
    </lineage>
</organism>
<dbReference type="EMBL" id="JACHFY010000020">
    <property type="protein sequence ID" value="MBB5254647.1"/>
    <property type="molecule type" value="Genomic_DNA"/>
</dbReference>
<evidence type="ECO:0000259" key="8">
    <source>
        <dbReference type="PROSITE" id="PS50850"/>
    </source>
</evidence>
<feature type="transmembrane region" description="Helical" evidence="7">
    <location>
        <begin position="41"/>
        <end position="62"/>
    </location>
</feature>
<evidence type="ECO:0000313" key="12">
    <source>
        <dbReference type="Proteomes" id="UP000582213"/>
    </source>
</evidence>
<keyword evidence="5 7" id="KW-1133">Transmembrane helix</keyword>
<dbReference type="AlphaFoldDB" id="A0A650CJP6"/>
<evidence type="ECO:0000313" key="10">
    <source>
        <dbReference type="EMBL" id="QGR18036.1"/>
    </source>
</evidence>
<feature type="transmembrane region" description="Helical" evidence="7">
    <location>
        <begin position="317"/>
        <end position="335"/>
    </location>
</feature>
<gene>
    <name evidence="10" type="ORF">D1869_13200</name>
    <name evidence="9" type="ORF">HNQ62_002421</name>
</gene>
<comment type="subcellular location">
    <subcellularLocation>
        <location evidence="1">Cell membrane</location>
        <topology evidence="1">Multi-pass membrane protein</topology>
    </subcellularLocation>
</comment>
<sequence length="375" mass="42365">MNNVNRLAIIGAFRAFGGSLIWPFTGYALFTVFNIPLSFIAIYYALQALVSVLSYVMGGYIVDFIGRLKTMMMSIISSSIFLFLSYFFFHPLLVVIFLLLQSFSNNVYNVANTTLVGDINKGEFKKLVVSFSRVRVGINAGWAFGPLLGSIIFQYEGFRMLLLISSFILLTPLIFVNSLPDFRGRRKLSFTVNREFIKFLIPTFLTFMLMSQLGFSLLTFYTEVVKFSVEDVGFLFMVNGVLIVFLQDVIGKHLKIKHIILGMLIYSISYFAVGFITNFLFAIIDVTFITIAEMIVSPLSQAIASSFTKDEQRGREIGIYGMVTAIGRLVGSSYASYLMSFFLYYPLYLWALISILGFLSIPLYLLSIKRIETNG</sequence>
<keyword evidence="11" id="KW-1185">Reference proteome</keyword>
<protein>
    <submittedName>
        <fullName evidence="9">MFS family permease</fullName>
    </submittedName>
    <submittedName>
        <fullName evidence="10">MFS transporter</fullName>
    </submittedName>
</protein>
<accession>A0A650CJP6</accession>
<evidence type="ECO:0000256" key="6">
    <source>
        <dbReference type="ARBA" id="ARBA00023136"/>
    </source>
</evidence>
<dbReference type="Pfam" id="PF07690">
    <property type="entry name" value="MFS_1"/>
    <property type="match status" value="1"/>
</dbReference>
<dbReference type="Gene3D" id="1.20.1250.20">
    <property type="entry name" value="MFS general substrate transporter like domains"/>
    <property type="match status" value="2"/>
</dbReference>
<dbReference type="Proteomes" id="UP000582213">
    <property type="component" value="Unassembled WGS sequence"/>
</dbReference>
<dbReference type="InterPro" id="IPR036259">
    <property type="entry name" value="MFS_trans_sf"/>
</dbReference>
<proteinExistence type="predicted"/>
<feature type="transmembrane region" description="Helical" evidence="7">
    <location>
        <begin position="12"/>
        <end position="35"/>
    </location>
</feature>
<feature type="transmembrane region" description="Helical" evidence="7">
    <location>
        <begin position="279"/>
        <end position="296"/>
    </location>
</feature>
<evidence type="ECO:0000256" key="4">
    <source>
        <dbReference type="ARBA" id="ARBA00022692"/>
    </source>
</evidence>
<keyword evidence="3" id="KW-1003">Cell membrane</keyword>
<feature type="domain" description="Major facilitator superfamily (MFS) profile" evidence="8">
    <location>
        <begin position="158"/>
        <end position="375"/>
    </location>
</feature>
<dbReference type="PANTHER" id="PTHR23517">
    <property type="entry name" value="RESISTANCE PROTEIN MDTM, PUTATIVE-RELATED-RELATED"/>
    <property type="match status" value="1"/>
</dbReference>
<reference evidence="9 12" key="2">
    <citation type="submission" date="2020-08" db="EMBL/GenBank/DDBJ databases">
        <title>Genomic Encyclopedia of Type Strains, Phase IV (KMG-IV): sequencing the most valuable type-strain genomes for metagenomic binning, comparative biology and taxonomic classification.</title>
        <authorList>
            <person name="Goeker M."/>
        </authorList>
    </citation>
    <scope>NUCLEOTIDE SEQUENCE [LARGE SCALE GENOMIC DNA]</scope>
    <source>
        <strain evidence="9 12">DSM 12421</strain>
    </source>
</reference>
<dbReference type="PROSITE" id="PS50850">
    <property type="entry name" value="MFS"/>
    <property type="match status" value="1"/>
</dbReference>
<keyword evidence="2" id="KW-0813">Transport</keyword>
<evidence type="ECO:0000313" key="11">
    <source>
        <dbReference type="Proteomes" id="UP000427373"/>
    </source>
</evidence>
<dbReference type="Proteomes" id="UP000427373">
    <property type="component" value="Chromosome"/>
</dbReference>
<evidence type="ECO:0000256" key="1">
    <source>
        <dbReference type="ARBA" id="ARBA00004651"/>
    </source>
</evidence>
<evidence type="ECO:0000256" key="7">
    <source>
        <dbReference type="SAM" id="Phobius"/>
    </source>
</evidence>
<keyword evidence="4 7" id="KW-0812">Transmembrane</keyword>